<evidence type="ECO:0000313" key="5">
    <source>
        <dbReference type="Proteomes" id="UP001189429"/>
    </source>
</evidence>
<feature type="zinc finger region" description="C3H1-type" evidence="1">
    <location>
        <begin position="53"/>
        <end position="81"/>
    </location>
</feature>
<evidence type="ECO:0000313" key="4">
    <source>
        <dbReference type="EMBL" id="CAK0849855.1"/>
    </source>
</evidence>
<name>A0ABN9TVH7_9DINO</name>
<reference evidence="4" key="1">
    <citation type="submission" date="2023-10" db="EMBL/GenBank/DDBJ databases">
        <authorList>
            <person name="Chen Y."/>
            <person name="Shah S."/>
            <person name="Dougan E. K."/>
            <person name="Thang M."/>
            <person name="Chan C."/>
        </authorList>
    </citation>
    <scope>NUCLEOTIDE SEQUENCE [LARGE SCALE GENOMIC DNA]</scope>
</reference>
<feature type="region of interest" description="Disordered" evidence="2">
    <location>
        <begin position="250"/>
        <end position="281"/>
    </location>
</feature>
<feature type="compositionally biased region" description="Basic and acidic residues" evidence="2">
    <location>
        <begin position="250"/>
        <end position="260"/>
    </location>
</feature>
<evidence type="ECO:0000256" key="1">
    <source>
        <dbReference type="PROSITE-ProRule" id="PRU00723"/>
    </source>
</evidence>
<comment type="caution">
    <text evidence="4">The sequence shown here is derived from an EMBL/GenBank/DDBJ whole genome shotgun (WGS) entry which is preliminary data.</text>
</comment>
<accession>A0ABN9TVH7</accession>
<keyword evidence="1" id="KW-0863">Zinc-finger</keyword>
<keyword evidence="1" id="KW-0862">Zinc</keyword>
<dbReference type="Proteomes" id="UP001189429">
    <property type="component" value="Unassembled WGS sequence"/>
</dbReference>
<dbReference type="InterPro" id="IPR000571">
    <property type="entry name" value="Znf_CCCH"/>
</dbReference>
<sequence>MAQGVGAVPVCGSFVAPLALHTFSPDHCCRAIPMGKPTTSKSSRAESGGEAGWLKRRFCMYQLQGICRKSTQECPWAHSIEEMEQSRSRGKKKASPAREESGYSSSEWTSSHGAGRSSESSSSPTPLREVVQDDGFRNSHDINKPKVMPYQASSCPREPPLSTVGAGLAGVPGVGWPGPPPGLEDRCGRGLRLRLPGLAARAIATASHNAGLRRDGLLSLRFSSVPAMVPTSHSVLQYTQQDLTSVWAKHKESSRPDRCGRPARGAGRPDPRPHARGAASPGAVRACEPALLAPADPALGLLCTTALPPQSNGITSLADPRTAERRVYKPSGTLGFLLPSASWLPRSLFFYRCSEAPPPRLE</sequence>
<dbReference type="PROSITE" id="PS50103">
    <property type="entry name" value="ZF_C3H1"/>
    <property type="match status" value="1"/>
</dbReference>
<keyword evidence="1" id="KW-0479">Metal-binding</keyword>
<dbReference type="EMBL" id="CAUYUJ010015098">
    <property type="protein sequence ID" value="CAK0849855.1"/>
    <property type="molecule type" value="Genomic_DNA"/>
</dbReference>
<keyword evidence="5" id="KW-1185">Reference proteome</keyword>
<organism evidence="4 5">
    <name type="scientific">Prorocentrum cordatum</name>
    <dbReference type="NCBI Taxonomy" id="2364126"/>
    <lineage>
        <taxon>Eukaryota</taxon>
        <taxon>Sar</taxon>
        <taxon>Alveolata</taxon>
        <taxon>Dinophyceae</taxon>
        <taxon>Prorocentrales</taxon>
        <taxon>Prorocentraceae</taxon>
        <taxon>Prorocentrum</taxon>
    </lineage>
</organism>
<feature type="compositionally biased region" description="Basic and acidic residues" evidence="2">
    <location>
        <begin position="130"/>
        <end position="144"/>
    </location>
</feature>
<feature type="region of interest" description="Disordered" evidence="2">
    <location>
        <begin position="82"/>
        <end position="164"/>
    </location>
</feature>
<evidence type="ECO:0000256" key="2">
    <source>
        <dbReference type="SAM" id="MobiDB-lite"/>
    </source>
</evidence>
<feature type="domain" description="C3H1-type" evidence="3">
    <location>
        <begin position="53"/>
        <end position="81"/>
    </location>
</feature>
<proteinExistence type="predicted"/>
<gene>
    <name evidence="4" type="ORF">PCOR1329_LOCUS42444</name>
</gene>
<evidence type="ECO:0000259" key="3">
    <source>
        <dbReference type="PROSITE" id="PS50103"/>
    </source>
</evidence>
<feature type="compositionally biased region" description="Low complexity" evidence="2">
    <location>
        <begin position="102"/>
        <end position="123"/>
    </location>
</feature>
<protein>
    <recommendedName>
        <fullName evidence="3">C3H1-type domain-containing protein</fullName>
    </recommendedName>
</protein>